<dbReference type="GeneID" id="44080170"/>
<dbReference type="AlphaFoldDB" id="A0A6C0UIC6"/>
<dbReference type="InterPro" id="IPR014015">
    <property type="entry name" value="Helicase_SF3_DNA-vir"/>
</dbReference>
<dbReference type="GO" id="GO:0005524">
    <property type="term" value="F:ATP binding"/>
    <property type="evidence" value="ECO:0007669"/>
    <property type="project" value="UniProtKB-KW"/>
</dbReference>
<evidence type="ECO:0000256" key="2">
    <source>
        <dbReference type="ARBA" id="ARBA00022801"/>
    </source>
</evidence>
<organism evidence="5 6">
    <name type="scientific">Halogeometricum borinquense</name>
    <dbReference type="NCBI Taxonomy" id="60847"/>
    <lineage>
        <taxon>Archaea</taxon>
        <taxon>Methanobacteriati</taxon>
        <taxon>Methanobacteriota</taxon>
        <taxon>Stenosarchaea group</taxon>
        <taxon>Halobacteria</taxon>
        <taxon>Halobacteriales</taxon>
        <taxon>Haloferacaceae</taxon>
        <taxon>Halogeometricum</taxon>
    </lineage>
</organism>
<evidence type="ECO:0000256" key="3">
    <source>
        <dbReference type="ARBA" id="ARBA00022840"/>
    </source>
</evidence>
<dbReference type="NCBIfam" id="TIGR01613">
    <property type="entry name" value="primase_Cterm"/>
    <property type="match status" value="1"/>
</dbReference>
<dbReference type="Gene3D" id="3.40.50.300">
    <property type="entry name" value="P-loop containing nucleotide triphosphate hydrolases"/>
    <property type="match status" value="1"/>
</dbReference>
<dbReference type="Pfam" id="PF19263">
    <property type="entry name" value="DUF5906"/>
    <property type="match status" value="1"/>
</dbReference>
<dbReference type="Proteomes" id="UP000465846">
    <property type="component" value="Chromosome"/>
</dbReference>
<dbReference type="PANTHER" id="PTHR35372:SF2">
    <property type="entry name" value="SF3 HELICASE DOMAIN-CONTAINING PROTEIN"/>
    <property type="match status" value="1"/>
</dbReference>
<feature type="domain" description="SF3 helicase" evidence="4">
    <location>
        <begin position="220"/>
        <end position="376"/>
    </location>
</feature>
<protein>
    <recommendedName>
        <fullName evidence="4">SF3 helicase domain-containing protein</fullName>
    </recommendedName>
</protein>
<accession>A0A6C0UIC6</accession>
<dbReference type="RefSeq" id="WP_163486803.1">
    <property type="nucleotide sequence ID" value="NZ_CP048739.1"/>
</dbReference>
<sequence length="527" mass="61298">MEHREWLYLLAEWYNSGTVVDTIKYQKVVTNVPWRSVEMRRDDFEDQVKNVAAELDEDESKDIWEMSTQEFYEYFDWHNLSDRQMAYNCHWWCKYNADIAFSNDQVFVYDGDIWVNEQKQVAQILQRLLKSHYGKHVKEEFIDGYVSVKSSYHVDWEEMGIDGPRCVVENGILNLVNGEIERAVEPDDYAIVKFPVTWEGLDADSEKWVNEFLERSVNDVDLQKLQEFAGYCLYTHDYPYKKALMMLGDGNNGKGLFEDVITAVIGPDNVMNYGLRDLSGGNFGLQRLQNTAVNINSDIEGNEIDHTSTFKKLTGRDRFKVEPKHETPFEIENAAKLMFAANQIPDVDTDDLAFYSRWTFVEFPHRFTTRDDDGYFDADPHLAETIIENELSGVLAWMVKGYQQLHDQHHFSGEMEPEDVRTEWNHLSDPTVTFIRNFVEAGHPAEHGDPKLDGRMTVSGLYDLYKKYMATTPVSPVSKQKLSRYIKNRFKADTASERRDGVVRVWDGVFIPEGNREEIKGLYEESL</sequence>
<keyword evidence="1" id="KW-0547">Nucleotide-binding</keyword>
<evidence type="ECO:0000256" key="1">
    <source>
        <dbReference type="ARBA" id="ARBA00022741"/>
    </source>
</evidence>
<reference evidence="5 6" key="1">
    <citation type="submission" date="2020-02" db="EMBL/GenBank/DDBJ databases">
        <title>Whole genome sequence of Halogeometricum borinquense strain wsp4.</title>
        <authorList>
            <person name="Verma D.K."/>
            <person name="Gopal K."/>
            <person name="Prasad E.S."/>
        </authorList>
    </citation>
    <scope>NUCLEOTIDE SEQUENCE [LARGE SCALE GENOMIC DNA]</scope>
    <source>
        <strain evidence="6">wsp4</strain>
    </source>
</reference>
<keyword evidence="3" id="KW-0067">ATP-binding</keyword>
<gene>
    <name evidence="5" type="ORF">G3I44_12175</name>
</gene>
<dbReference type="PANTHER" id="PTHR35372">
    <property type="entry name" value="ATP BINDING PROTEIN-RELATED"/>
    <property type="match status" value="1"/>
</dbReference>
<evidence type="ECO:0000259" key="4">
    <source>
        <dbReference type="PROSITE" id="PS51206"/>
    </source>
</evidence>
<evidence type="ECO:0000313" key="5">
    <source>
        <dbReference type="EMBL" id="QIB74970.1"/>
    </source>
</evidence>
<dbReference type="EMBL" id="CP048739">
    <property type="protein sequence ID" value="QIB74970.1"/>
    <property type="molecule type" value="Genomic_DNA"/>
</dbReference>
<dbReference type="GO" id="GO:0016787">
    <property type="term" value="F:hydrolase activity"/>
    <property type="evidence" value="ECO:0007669"/>
    <property type="project" value="UniProtKB-KW"/>
</dbReference>
<evidence type="ECO:0000313" key="6">
    <source>
        <dbReference type="Proteomes" id="UP000465846"/>
    </source>
</evidence>
<name>A0A6C0UIC6_9EURY</name>
<dbReference type="SUPFAM" id="SSF52540">
    <property type="entry name" value="P-loop containing nucleoside triphosphate hydrolases"/>
    <property type="match status" value="1"/>
</dbReference>
<dbReference type="InterPro" id="IPR051620">
    <property type="entry name" value="ORF904-like_C"/>
</dbReference>
<keyword evidence="2" id="KW-0378">Hydrolase</keyword>
<dbReference type="InterPro" id="IPR045455">
    <property type="entry name" value="NrS-1_pol-like_helicase"/>
</dbReference>
<proteinExistence type="predicted"/>
<dbReference type="InterPro" id="IPR027417">
    <property type="entry name" value="P-loop_NTPase"/>
</dbReference>
<dbReference type="InterPro" id="IPR006500">
    <property type="entry name" value="Helicase_put_C_phage/plasmid"/>
</dbReference>
<dbReference type="PROSITE" id="PS51206">
    <property type="entry name" value="SF3_HELICASE_1"/>
    <property type="match status" value="1"/>
</dbReference>